<dbReference type="HAMAP" id="MF_00087">
    <property type="entry name" value="Glu_tRNA_reductase"/>
    <property type="match status" value="1"/>
</dbReference>
<proteinExistence type="inferred from homology"/>
<sequence length="455" mass="51155">MQLVVLGLNHRTAPVEIRECFSFSEEQVKTALKHLHEYDDIRECVILSTCNRTEMYAVVEDADDALPVMQEFLDRMAPGVLAVTEYDYLFYYQEDECIRHLFRVSASLDSLVMGEGQILSQVKKAYAIARGVGTTSTVLNTLFNKAIAVGKKVRTATRIAYNAVSVSYAAVELAKKAFGDLSASNILILGAGEMSELTARYLVASGVKTVFVSNRNFDRAARLAANFNGVAVPFEDFMKCAVEADIVVTSTGAPHYIISAWDVAHLMPKRRGRPIIFIDIAVPRDVEPEVAAIAGSTLYNIDDLEAVVESNLKSREQEARAAEAIIDEEMAELVQKFRYLSYRPTLARLTDKGEAIRRREMKRALTKLPDITFDEKRVIENMAKMIVRKLLRDPIIRMNEAAGTDKEQYYLDAIRKLFKLDSTLNVARDMDMLEDHRGEGVSLDKEKACHRYARQ</sequence>
<evidence type="ECO:0000256" key="4">
    <source>
        <dbReference type="ARBA" id="ARBA00022857"/>
    </source>
</evidence>
<dbReference type="FunFam" id="3.40.50.720:FF:000031">
    <property type="entry name" value="Glutamyl-tRNA reductase"/>
    <property type="match status" value="1"/>
</dbReference>
<evidence type="ECO:0000313" key="18">
    <source>
        <dbReference type="EMBL" id="BBB90256.1"/>
    </source>
</evidence>
<dbReference type="InterPro" id="IPR036291">
    <property type="entry name" value="NAD(P)-bd_dom_sf"/>
</dbReference>
<evidence type="ECO:0000256" key="10">
    <source>
        <dbReference type="PIRSR" id="PIRSR000445-1"/>
    </source>
</evidence>
<feature type="binding site" evidence="9 11">
    <location>
        <begin position="49"/>
        <end position="52"/>
    </location>
    <ligand>
        <name>substrate</name>
    </ligand>
</feature>
<evidence type="ECO:0000256" key="12">
    <source>
        <dbReference type="PIRSR" id="PIRSR000445-3"/>
    </source>
</evidence>
<dbReference type="KEGG" id="mana:MAMMFC1_00904"/>
<evidence type="ECO:0000259" key="16">
    <source>
        <dbReference type="Pfam" id="PF01488"/>
    </source>
</evidence>
<dbReference type="AlphaFoldDB" id="A0A348AGQ8"/>
<dbReference type="Proteomes" id="UP000276437">
    <property type="component" value="Chromosome"/>
</dbReference>
<keyword evidence="19" id="KW-1185">Reference proteome</keyword>
<feature type="site" description="Important for activity" evidence="9 13">
    <location>
        <position position="100"/>
    </location>
</feature>
<evidence type="ECO:0000256" key="5">
    <source>
        <dbReference type="ARBA" id="ARBA00023002"/>
    </source>
</evidence>
<keyword evidence="5 9" id="KW-0560">Oxidoreductase</keyword>
<evidence type="ECO:0000256" key="2">
    <source>
        <dbReference type="ARBA" id="ARBA00005916"/>
    </source>
</evidence>
<keyword evidence="4 9" id="KW-0521">NADP</keyword>
<gene>
    <name evidence="9 18" type="primary">hemA</name>
    <name evidence="18" type="ORF">MAMMFC1_00904</name>
</gene>
<dbReference type="EMBL" id="AP018449">
    <property type="protein sequence ID" value="BBB90256.1"/>
    <property type="molecule type" value="Genomic_DNA"/>
</dbReference>
<keyword evidence="6 9" id="KW-0627">Porphyrin biosynthesis</keyword>
<dbReference type="PANTHER" id="PTHR43013">
    <property type="entry name" value="GLUTAMYL-TRNA REDUCTASE"/>
    <property type="match status" value="1"/>
</dbReference>
<dbReference type="PIRSF" id="PIRSF000445">
    <property type="entry name" value="4pyrrol_synth_GluRdtase"/>
    <property type="match status" value="1"/>
</dbReference>
<dbReference type="EC" id="1.2.1.70" evidence="3 9"/>
<comment type="domain">
    <text evidence="9">Possesses an unusual extended V-shaped dimeric structure with each monomer consisting of three distinct domains arranged along a curved 'spinal' alpha-helix. The N-terminal catalytic domain specifically recognizes the glutamate moiety of the substrate. The second domain is the NADPH-binding domain, and the third C-terminal domain is responsible for dimerization.</text>
</comment>
<reference evidence="18 19" key="1">
    <citation type="journal article" date="2018" name="Int. J. Syst. Evol. Microbiol.">
        <title>Methylomusa anaerophila gen. nov., sp. nov., an anaerobic methanol-utilizing bacterium isolated from a microbial fuel cell.</title>
        <authorList>
            <person name="Amano N."/>
            <person name="Yamamuro A."/>
            <person name="Miyahara M."/>
            <person name="Kouzuma A."/>
            <person name="Abe T."/>
            <person name="Watanabe K."/>
        </authorList>
    </citation>
    <scope>NUCLEOTIDE SEQUENCE [LARGE SCALE GENOMIC DNA]</scope>
    <source>
        <strain evidence="18 19">MMFC1</strain>
    </source>
</reference>
<dbReference type="GO" id="GO:0008883">
    <property type="term" value="F:glutamyl-tRNA reductase activity"/>
    <property type="evidence" value="ECO:0007669"/>
    <property type="project" value="UniProtKB-UniRule"/>
</dbReference>
<feature type="domain" description="Quinate/shikimate 5-dehydrogenase/glutamyl-tRNA reductase" evidence="16">
    <location>
        <begin position="172"/>
        <end position="307"/>
    </location>
</feature>
<feature type="binding site" evidence="9 11">
    <location>
        <position position="121"/>
    </location>
    <ligand>
        <name>substrate</name>
    </ligand>
</feature>
<comment type="similarity">
    <text evidence="2 9 14">Belongs to the glutamyl-tRNA reductase family.</text>
</comment>
<comment type="pathway">
    <text evidence="1 9 14">Porphyrin-containing compound metabolism; protoporphyrin-IX biosynthesis; 5-aminolevulinate from L-glutamyl-tRNA(Glu): step 1/2.</text>
</comment>
<evidence type="ECO:0000256" key="7">
    <source>
        <dbReference type="ARBA" id="ARBA00047464"/>
    </source>
</evidence>
<dbReference type="Gene3D" id="3.30.460.30">
    <property type="entry name" value="Glutamyl-tRNA reductase, N-terminal domain"/>
    <property type="match status" value="1"/>
</dbReference>
<dbReference type="PANTHER" id="PTHR43013:SF1">
    <property type="entry name" value="GLUTAMYL-TRNA REDUCTASE"/>
    <property type="match status" value="1"/>
</dbReference>
<dbReference type="GO" id="GO:0050661">
    <property type="term" value="F:NADP binding"/>
    <property type="evidence" value="ECO:0007669"/>
    <property type="project" value="InterPro"/>
</dbReference>
<comment type="subunit">
    <text evidence="9">Homodimer.</text>
</comment>
<evidence type="ECO:0000256" key="8">
    <source>
        <dbReference type="ARBA" id="ARBA00068659"/>
    </source>
</evidence>
<evidence type="ECO:0000313" key="19">
    <source>
        <dbReference type="Proteomes" id="UP000276437"/>
    </source>
</evidence>
<dbReference type="UniPathway" id="UPA00251">
    <property type="reaction ID" value="UER00316"/>
</dbReference>
<dbReference type="InterPro" id="IPR036453">
    <property type="entry name" value="GluRdtase_dimer_dom_sf"/>
</dbReference>
<dbReference type="OrthoDB" id="110209at2"/>
<feature type="binding site" evidence="9 11">
    <location>
        <position position="110"/>
    </location>
    <ligand>
        <name>substrate</name>
    </ligand>
</feature>
<dbReference type="Pfam" id="PF01488">
    <property type="entry name" value="Shikimate_DH"/>
    <property type="match status" value="1"/>
</dbReference>
<protein>
    <recommendedName>
        <fullName evidence="8 9">Glutamyl-tRNA reductase</fullName>
        <shortName evidence="9">GluTR</shortName>
        <ecNumber evidence="3 9">1.2.1.70</ecNumber>
    </recommendedName>
</protein>
<evidence type="ECO:0000259" key="15">
    <source>
        <dbReference type="Pfam" id="PF00745"/>
    </source>
</evidence>
<dbReference type="SUPFAM" id="SSF51735">
    <property type="entry name" value="NAD(P)-binding Rossmann-fold domains"/>
    <property type="match status" value="1"/>
</dbReference>
<feature type="domain" description="Tetrapyrrole biosynthesis glutamyl-tRNA reductase dimerisation" evidence="15">
    <location>
        <begin position="321"/>
        <end position="420"/>
    </location>
</feature>
<name>A0A348AGQ8_9FIRM</name>
<dbReference type="RefSeq" id="WP_126306842.1">
    <property type="nucleotide sequence ID" value="NZ_AP018449.1"/>
</dbReference>
<dbReference type="GO" id="GO:0019353">
    <property type="term" value="P:protoporphyrinogen IX biosynthetic process from glutamate"/>
    <property type="evidence" value="ECO:0007669"/>
    <property type="project" value="TreeGrafter"/>
</dbReference>
<dbReference type="InterPro" id="IPR018214">
    <property type="entry name" value="GluRdtase_CS"/>
</dbReference>
<dbReference type="SUPFAM" id="SSF69075">
    <property type="entry name" value="Glutamyl tRNA-reductase dimerization domain"/>
    <property type="match status" value="1"/>
</dbReference>
<evidence type="ECO:0000256" key="13">
    <source>
        <dbReference type="PIRSR" id="PIRSR000445-4"/>
    </source>
</evidence>
<evidence type="ECO:0000259" key="17">
    <source>
        <dbReference type="Pfam" id="PF05201"/>
    </source>
</evidence>
<accession>A0A348AGQ8</accession>
<dbReference type="NCBIfam" id="TIGR01035">
    <property type="entry name" value="hemA"/>
    <property type="match status" value="1"/>
</dbReference>
<dbReference type="InterPro" id="IPR015895">
    <property type="entry name" value="4pyrrol_synth_GluRdtase_N"/>
</dbReference>
<evidence type="ECO:0000256" key="3">
    <source>
        <dbReference type="ARBA" id="ARBA00012970"/>
    </source>
</evidence>
<feature type="binding site" evidence="9 12">
    <location>
        <begin position="190"/>
        <end position="195"/>
    </location>
    <ligand>
        <name>NADP(+)</name>
        <dbReference type="ChEBI" id="CHEBI:58349"/>
    </ligand>
</feature>
<dbReference type="Pfam" id="PF00745">
    <property type="entry name" value="GlutR_dimer"/>
    <property type="match status" value="1"/>
</dbReference>
<dbReference type="Gene3D" id="3.40.50.720">
    <property type="entry name" value="NAD(P)-binding Rossmann-like Domain"/>
    <property type="match status" value="1"/>
</dbReference>
<feature type="domain" description="Glutamyl-tRNA reductase N-terminal" evidence="17">
    <location>
        <begin position="6"/>
        <end position="157"/>
    </location>
</feature>
<dbReference type="InterPro" id="IPR015896">
    <property type="entry name" value="4pyrrol_synth_GluRdtase_dimer"/>
</dbReference>
<comment type="function">
    <text evidence="9">Catalyzes the NADPH-dependent reduction of glutamyl-tRNA(Glu) to glutamate 1-semialdehyde (GSA).</text>
</comment>
<dbReference type="CDD" id="cd05213">
    <property type="entry name" value="NAD_bind_Glutamyl_tRNA_reduct"/>
    <property type="match status" value="1"/>
</dbReference>
<dbReference type="PROSITE" id="PS00747">
    <property type="entry name" value="GLUTR"/>
    <property type="match status" value="1"/>
</dbReference>
<dbReference type="FunFam" id="3.30.460.30:FF:000001">
    <property type="entry name" value="Glutamyl-tRNA reductase"/>
    <property type="match status" value="1"/>
</dbReference>
<dbReference type="InterPro" id="IPR036343">
    <property type="entry name" value="GluRdtase_N_sf"/>
</dbReference>
<evidence type="ECO:0000256" key="6">
    <source>
        <dbReference type="ARBA" id="ARBA00023244"/>
    </source>
</evidence>
<organism evidence="18 19">
    <name type="scientific">Methylomusa anaerophila</name>
    <dbReference type="NCBI Taxonomy" id="1930071"/>
    <lineage>
        <taxon>Bacteria</taxon>
        <taxon>Bacillati</taxon>
        <taxon>Bacillota</taxon>
        <taxon>Negativicutes</taxon>
        <taxon>Selenomonadales</taxon>
        <taxon>Sporomusaceae</taxon>
        <taxon>Methylomusa</taxon>
    </lineage>
</organism>
<feature type="active site" description="Nucleophile" evidence="9 10">
    <location>
        <position position="50"/>
    </location>
</feature>
<evidence type="ECO:0000256" key="11">
    <source>
        <dbReference type="PIRSR" id="PIRSR000445-2"/>
    </source>
</evidence>
<comment type="catalytic activity">
    <reaction evidence="7 9 14">
        <text>(S)-4-amino-5-oxopentanoate + tRNA(Glu) + NADP(+) = L-glutamyl-tRNA(Glu) + NADPH + H(+)</text>
        <dbReference type="Rhea" id="RHEA:12344"/>
        <dbReference type="Rhea" id="RHEA-COMP:9663"/>
        <dbReference type="Rhea" id="RHEA-COMP:9680"/>
        <dbReference type="ChEBI" id="CHEBI:15378"/>
        <dbReference type="ChEBI" id="CHEBI:57501"/>
        <dbReference type="ChEBI" id="CHEBI:57783"/>
        <dbReference type="ChEBI" id="CHEBI:58349"/>
        <dbReference type="ChEBI" id="CHEBI:78442"/>
        <dbReference type="ChEBI" id="CHEBI:78520"/>
        <dbReference type="EC" id="1.2.1.70"/>
    </reaction>
</comment>
<dbReference type="InterPro" id="IPR000343">
    <property type="entry name" value="4pyrrol_synth_GluRdtase"/>
</dbReference>
<dbReference type="InterPro" id="IPR006151">
    <property type="entry name" value="Shikm_DH/Glu-tRNA_Rdtase"/>
</dbReference>
<dbReference type="SUPFAM" id="SSF69742">
    <property type="entry name" value="Glutamyl tRNA-reductase catalytic, N-terminal domain"/>
    <property type="match status" value="1"/>
</dbReference>
<comment type="miscellaneous">
    <text evidence="9">During catalysis, the active site Cys acts as a nucleophile attacking the alpha-carbonyl group of tRNA-bound glutamate with the formation of a thioester intermediate between enzyme and glutamate, and the concomitant release of tRNA(Glu). The thioester intermediate is finally reduced by direct hydride transfer from NADPH, to form the product GSA.</text>
</comment>
<evidence type="ECO:0000256" key="14">
    <source>
        <dbReference type="RuleBase" id="RU000584"/>
    </source>
</evidence>
<evidence type="ECO:0000256" key="9">
    <source>
        <dbReference type="HAMAP-Rule" id="MF_00087"/>
    </source>
</evidence>
<feature type="binding site" evidence="9 11">
    <location>
        <begin position="115"/>
        <end position="117"/>
    </location>
    <ligand>
        <name>substrate</name>
    </ligand>
</feature>
<dbReference type="Pfam" id="PF05201">
    <property type="entry name" value="GlutR_N"/>
    <property type="match status" value="1"/>
</dbReference>
<evidence type="ECO:0000256" key="1">
    <source>
        <dbReference type="ARBA" id="ARBA00005059"/>
    </source>
</evidence>